<keyword evidence="7" id="KW-1185">Reference proteome</keyword>
<organism evidence="6 7">
    <name type="scientific">Cephalotus follicularis</name>
    <name type="common">Albany pitcher plant</name>
    <dbReference type="NCBI Taxonomy" id="3775"/>
    <lineage>
        <taxon>Eukaryota</taxon>
        <taxon>Viridiplantae</taxon>
        <taxon>Streptophyta</taxon>
        <taxon>Embryophyta</taxon>
        <taxon>Tracheophyta</taxon>
        <taxon>Spermatophyta</taxon>
        <taxon>Magnoliopsida</taxon>
        <taxon>eudicotyledons</taxon>
        <taxon>Gunneridae</taxon>
        <taxon>Pentapetalae</taxon>
        <taxon>rosids</taxon>
        <taxon>fabids</taxon>
        <taxon>Oxalidales</taxon>
        <taxon>Cephalotaceae</taxon>
        <taxon>Cephalotus</taxon>
    </lineage>
</organism>
<dbReference type="FunCoup" id="A0A1Q3CAE3">
    <property type="interactions" value="1304"/>
</dbReference>
<dbReference type="SUPFAM" id="SSF47699">
    <property type="entry name" value="Bifunctional inhibitor/lipid-transfer protein/seed storage 2S albumin"/>
    <property type="match status" value="1"/>
</dbReference>
<dbReference type="OrthoDB" id="1890443at2759"/>
<evidence type="ECO:0000313" key="7">
    <source>
        <dbReference type="Proteomes" id="UP000187406"/>
    </source>
</evidence>
<evidence type="ECO:0000259" key="5">
    <source>
        <dbReference type="SMART" id="SM00499"/>
    </source>
</evidence>
<keyword evidence="3" id="KW-0446">Lipid-binding</keyword>
<sequence length="118" mass="11965">MAVSSIGLKLACVVVMCLVVGAPVVNAISCSQVVSALMPCLPYLRNGGRPGLGCCNGVSSLNAVTRSTSDKQTACGCMKTAYSAIPGINAGNAEVLPVKCGVSIPYKISPSTDCKKVK</sequence>
<dbReference type="Gene3D" id="1.10.110.10">
    <property type="entry name" value="Plant lipid-transfer and hydrophobic proteins"/>
    <property type="match status" value="1"/>
</dbReference>
<feature type="signal peptide" evidence="4">
    <location>
        <begin position="1"/>
        <end position="27"/>
    </location>
</feature>
<feature type="domain" description="Bifunctional inhibitor/plant lipid transfer protein/seed storage helical" evidence="5">
    <location>
        <begin position="30"/>
        <end position="114"/>
    </location>
</feature>
<feature type="chain" id="PRO_5012727153" description="Non-specific lipid-transfer protein" evidence="4">
    <location>
        <begin position="28"/>
        <end position="118"/>
    </location>
</feature>
<dbReference type="AlphaFoldDB" id="A0A1Q3CAE3"/>
<dbReference type="PROSITE" id="PS00597">
    <property type="entry name" value="PLANT_LTP"/>
    <property type="match status" value="1"/>
</dbReference>
<dbReference type="PANTHER" id="PTHR33076">
    <property type="entry name" value="NON-SPECIFIC LIPID-TRANSFER PROTEIN 2-RELATED"/>
    <property type="match status" value="1"/>
</dbReference>
<gene>
    <name evidence="6" type="ORF">CFOL_v3_20657</name>
</gene>
<keyword evidence="4" id="KW-0732">Signal</keyword>
<proteinExistence type="inferred from homology"/>
<dbReference type="EMBL" id="BDDD01001585">
    <property type="protein sequence ID" value="GAV77185.1"/>
    <property type="molecule type" value="Genomic_DNA"/>
</dbReference>
<dbReference type="InterPro" id="IPR016140">
    <property type="entry name" value="Bifunc_inhib/LTP/seed_store"/>
</dbReference>
<protein>
    <recommendedName>
        <fullName evidence="3">Non-specific lipid-transfer protein</fullName>
    </recommendedName>
</protein>
<evidence type="ECO:0000256" key="1">
    <source>
        <dbReference type="ARBA" id="ARBA00009748"/>
    </source>
</evidence>
<keyword evidence="3" id="KW-0813">Transport</keyword>
<evidence type="ECO:0000256" key="4">
    <source>
        <dbReference type="SAM" id="SignalP"/>
    </source>
</evidence>
<accession>A0A1Q3CAE3</accession>
<keyword evidence="2" id="KW-1015">Disulfide bond</keyword>
<dbReference type="GO" id="GO:0006869">
    <property type="term" value="P:lipid transport"/>
    <property type="evidence" value="ECO:0007669"/>
    <property type="project" value="InterPro"/>
</dbReference>
<dbReference type="InParanoid" id="A0A1Q3CAE3"/>
<name>A0A1Q3CAE3_CEPFO</name>
<dbReference type="Pfam" id="PF00234">
    <property type="entry name" value="Tryp_alpha_amyl"/>
    <property type="match status" value="1"/>
</dbReference>
<dbReference type="PRINTS" id="PR00382">
    <property type="entry name" value="LIPIDTRNSFER"/>
</dbReference>
<evidence type="ECO:0000256" key="3">
    <source>
        <dbReference type="RuleBase" id="RU000628"/>
    </source>
</evidence>
<comment type="similarity">
    <text evidence="1 3">Belongs to the plant LTP family.</text>
</comment>
<comment type="function">
    <text evidence="3">Plant non-specific lipid-transfer proteins transfer phospholipids as well as galactolipids across membranes. May play a role in wax or cutin deposition in the cell walls of expanding epidermal cells and certain secretory tissues.</text>
</comment>
<dbReference type="STRING" id="3775.A0A1Q3CAE3"/>
<dbReference type="InterPro" id="IPR000528">
    <property type="entry name" value="Plant_nsLTP"/>
</dbReference>
<dbReference type="InterPro" id="IPR036312">
    <property type="entry name" value="Bifun_inhib/LTP/seed_sf"/>
</dbReference>
<dbReference type="CDD" id="cd01960">
    <property type="entry name" value="nsLTP1"/>
    <property type="match status" value="1"/>
</dbReference>
<reference evidence="7" key="1">
    <citation type="submission" date="2016-04" db="EMBL/GenBank/DDBJ databases">
        <title>Cephalotus genome sequencing.</title>
        <authorList>
            <person name="Fukushima K."/>
            <person name="Hasebe M."/>
            <person name="Fang X."/>
        </authorList>
    </citation>
    <scope>NUCLEOTIDE SEQUENCE [LARGE SCALE GENOMIC DNA]</scope>
    <source>
        <strain evidence="7">cv. St1</strain>
    </source>
</reference>
<dbReference type="SMART" id="SM00499">
    <property type="entry name" value="AAI"/>
    <property type="match status" value="1"/>
</dbReference>
<evidence type="ECO:0000313" key="6">
    <source>
        <dbReference type="EMBL" id="GAV77185.1"/>
    </source>
</evidence>
<comment type="caution">
    <text evidence="6">The sequence shown here is derived from an EMBL/GenBank/DDBJ whole genome shotgun (WGS) entry which is preliminary data.</text>
</comment>
<evidence type="ECO:0000256" key="2">
    <source>
        <dbReference type="ARBA" id="ARBA00023157"/>
    </source>
</evidence>
<dbReference type="Proteomes" id="UP000187406">
    <property type="component" value="Unassembled WGS sequence"/>
</dbReference>
<dbReference type="GO" id="GO:0008289">
    <property type="term" value="F:lipid binding"/>
    <property type="evidence" value="ECO:0007669"/>
    <property type="project" value="UniProtKB-KW"/>
</dbReference>